<dbReference type="PANTHER" id="PTHR12526:SF630">
    <property type="entry name" value="GLYCOSYLTRANSFERASE"/>
    <property type="match status" value="1"/>
</dbReference>
<dbReference type="CDD" id="cd03808">
    <property type="entry name" value="GT4_CapM-like"/>
    <property type="match status" value="1"/>
</dbReference>
<keyword evidence="3" id="KW-0808">Transferase</keyword>
<dbReference type="Pfam" id="PF13579">
    <property type="entry name" value="Glyco_trans_4_4"/>
    <property type="match status" value="1"/>
</dbReference>
<dbReference type="Proteomes" id="UP000198724">
    <property type="component" value="Unassembled WGS sequence"/>
</dbReference>
<feature type="domain" description="Glycosyltransferase subfamily 4-like N-terminal" evidence="2">
    <location>
        <begin position="25"/>
        <end position="171"/>
    </location>
</feature>
<evidence type="ECO:0000259" key="1">
    <source>
        <dbReference type="Pfam" id="PF00534"/>
    </source>
</evidence>
<feature type="domain" description="Glycosyl transferase family 1" evidence="1">
    <location>
        <begin position="192"/>
        <end position="359"/>
    </location>
</feature>
<evidence type="ECO:0000313" key="3">
    <source>
        <dbReference type="EMBL" id="SFG32680.1"/>
    </source>
</evidence>
<name>A0A1I2QXB0_9BACT</name>
<gene>
    <name evidence="3" type="ORF">SAMN05421739_102173</name>
</gene>
<dbReference type="InterPro" id="IPR001296">
    <property type="entry name" value="Glyco_trans_1"/>
</dbReference>
<keyword evidence="4" id="KW-1185">Reference proteome</keyword>
<evidence type="ECO:0000259" key="2">
    <source>
        <dbReference type="Pfam" id="PF13579"/>
    </source>
</evidence>
<dbReference type="OrthoDB" id="9790710at2"/>
<accession>A0A1I2QXB0</accession>
<dbReference type="AlphaFoldDB" id="A0A1I2QXB0"/>
<reference evidence="4" key="1">
    <citation type="submission" date="2016-10" db="EMBL/GenBank/DDBJ databases">
        <authorList>
            <person name="Varghese N."/>
            <person name="Submissions S."/>
        </authorList>
    </citation>
    <scope>NUCLEOTIDE SEQUENCE [LARGE SCALE GENOMIC DNA]</scope>
    <source>
        <strain evidence="4">LP51</strain>
    </source>
</reference>
<dbReference type="InterPro" id="IPR028098">
    <property type="entry name" value="Glyco_trans_4-like_N"/>
</dbReference>
<dbReference type="STRING" id="1436961.SAMN05421739_102173"/>
<evidence type="ECO:0000313" key="4">
    <source>
        <dbReference type="Proteomes" id="UP000198724"/>
    </source>
</evidence>
<dbReference type="SUPFAM" id="SSF53756">
    <property type="entry name" value="UDP-Glycosyltransferase/glycogen phosphorylase"/>
    <property type="match status" value="1"/>
</dbReference>
<dbReference type="PANTHER" id="PTHR12526">
    <property type="entry name" value="GLYCOSYLTRANSFERASE"/>
    <property type="match status" value="1"/>
</dbReference>
<organism evidence="3 4">
    <name type="scientific">Pontibacter chinhatensis</name>
    <dbReference type="NCBI Taxonomy" id="1436961"/>
    <lineage>
        <taxon>Bacteria</taxon>
        <taxon>Pseudomonadati</taxon>
        <taxon>Bacteroidota</taxon>
        <taxon>Cytophagia</taxon>
        <taxon>Cytophagales</taxon>
        <taxon>Hymenobacteraceae</taxon>
        <taxon>Pontibacter</taxon>
    </lineage>
</organism>
<dbReference type="Gene3D" id="3.40.50.2000">
    <property type="entry name" value="Glycogen Phosphorylase B"/>
    <property type="match status" value="2"/>
</dbReference>
<dbReference type="RefSeq" id="WP_092099649.1">
    <property type="nucleotide sequence ID" value="NZ_FOOT01000002.1"/>
</dbReference>
<dbReference type="GO" id="GO:0016757">
    <property type="term" value="F:glycosyltransferase activity"/>
    <property type="evidence" value="ECO:0007669"/>
    <property type="project" value="InterPro"/>
</dbReference>
<sequence>MPKLFRITTVPLSLQKLITGQLPYMRSKGFEPLMISANGPEAKAVVEEQECEHVLVPMTRKITPIQDLKALWQFYRLCVKHKPEIVHSHTPKAGIIGMLGGMLARVPVRLHTVAGLPLMETSGVTRRILNAVEKLTYACATKVYPNSTVLKDFILQSGFCSPEKVKVIGNGSSNGINTQFFSTEALEQSQVQQLRQEVGIQPEDFVFLFIGRLVKDKGIRELVSAFKALQTRHKYLKLLLVGPLEQDLDPLPLETLQEIEQNASILTVGYQNEVRPYLALSHALAFPSYREGFPNVPMQAGCFELPSIVTDINGCNEIIVEGENGLIIPPKNEQKLLEAMERLLTDKVLYLHLKANARRMIVERYDQQHFWELLYQEYQEHLQKKGLFNVKKPSTTEA</sequence>
<protein>
    <submittedName>
        <fullName evidence="3">Glycosyltransferase involved in cell wall bisynthesis</fullName>
    </submittedName>
</protein>
<dbReference type="EMBL" id="FOOT01000002">
    <property type="protein sequence ID" value="SFG32680.1"/>
    <property type="molecule type" value="Genomic_DNA"/>
</dbReference>
<proteinExistence type="predicted"/>
<dbReference type="Pfam" id="PF00534">
    <property type="entry name" value="Glycos_transf_1"/>
    <property type="match status" value="1"/>
</dbReference>